<dbReference type="EMBL" id="JAVIIQ010000005">
    <property type="protein sequence ID" value="MDX8532468.1"/>
    <property type="molecule type" value="Genomic_DNA"/>
</dbReference>
<name>A0ABU5A8A6_9HYPH</name>
<evidence type="ECO:0000313" key="1">
    <source>
        <dbReference type="EMBL" id="MDX8532468.1"/>
    </source>
</evidence>
<dbReference type="RefSeq" id="WP_320248575.1">
    <property type="nucleotide sequence ID" value="NZ_JAVIIQ010000005.1"/>
</dbReference>
<evidence type="ECO:0008006" key="3">
    <source>
        <dbReference type="Google" id="ProtNLM"/>
    </source>
</evidence>
<protein>
    <recommendedName>
        <fullName evidence="3">HEPN domain-containing protein</fullName>
    </recommendedName>
</protein>
<gene>
    <name evidence="1" type="ORF">RFM42_15845</name>
</gene>
<accession>A0ABU5A8A6</accession>
<sequence>MMAQNYRATADALEDLFVIPPGSGHPRRFLYYQALEHFLRTFLHLNGHDLDSIERHRHRWGDMLDLCHGLKLPPDIEKYIRKSADNNALVSVRYAYEFDTDPGTGRKATRSTLPLEKAVFALERAVGAAIEAVGRPVYKRPDPKWKAAR</sequence>
<proteinExistence type="predicted"/>
<keyword evidence="2" id="KW-1185">Reference proteome</keyword>
<comment type="caution">
    <text evidence="1">The sequence shown here is derived from an EMBL/GenBank/DDBJ whole genome shotgun (WGS) entry which is preliminary data.</text>
</comment>
<reference evidence="1 2" key="1">
    <citation type="submission" date="2023-08" db="EMBL/GenBank/DDBJ databases">
        <title>Implementing the SeqCode for naming new Mesorhizobium species isolated from Vachellia karroo root nodules.</title>
        <authorList>
            <person name="Van Lill M."/>
        </authorList>
    </citation>
    <scope>NUCLEOTIDE SEQUENCE [LARGE SCALE GENOMIC DNA]</scope>
    <source>
        <strain evidence="1 2">VK25D</strain>
    </source>
</reference>
<evidence type="ECO:0000313" key="2">
    <source>
        <dbReference type="Proteomes" id="UP001285154"/>
    </source>
</evidence>
<organism evidence="1 2">
    <name type="scientific">Mesorhizobium vachelliae</name>
    <dbReference type="NCBI Taxonomy" id="3072309"/>
    <lineage>
        <taxon>Bacteria</taxon>
        <taxon>Pseudomonadati</taxon>
        <taxon>Pseudomonadota</taxon>
        <taxon>Alphaproteobacteria</taxon>
        <taxon>Hyphomicrobiales</taxon>
        <taxon>Phyllobacteriaceae</taxon>
        <taxon>Mesorhizobium</taxon>
    </lineage>
</organism>
<dbReference type="Proteomes" id="UP001285154">
    <property type="component" value="Unassembled WGS sequence"/>
</dbReference>